<sequence>MNIEYFKNKLEEEKTNLEKHLSRIARQNPKDPEDWQTNPENLNIMNSDPNEQADVFEESASKEAVEKEIEDRLNEIKSALRKIEDGTYGICEKGGCKIEKKRLEVNPAATTCIEHAH</sequence>
<dbReference type="GO" id="GO:0008270">
    <property type="term" value="F:zinc ion binding"/>
    <property type="evidence" value="ECO:0007669"/>
    <property type="project" value="UniProtKB-KW"/>
</dbReference>
<comment type="caution">
    <text evidence="7">The sequence shown here is derived from an EMBL/GenBank/DDBJ whole genome shotgun (WGS) entry which is preliminary data.</text>
</comment>
<dbReference type="AlphaFoldDB" id="A0A2H0WNP0"/>
<keyword evidence="3" id="KW-0862">Zinc</keyword>
<proteinExistence type="predicted"/>
<evidence type="ECO:0000259" key="6">
    <source>
        <dbReference type="Pfam" id="PF01258"/>
    </source>
</evidence>
<dbReference type="PANTHER" id="PTHR33823">
    <property type="entry name" value="RNA POLYMERASE-BINDING TRANSCRIPTION FACTOR DKSA-RELATED"/>
    <property type="match status" value="1"/>
</dbReference>
<gene>
    <name evidence="7" type="ORF">COT67_01040</name>
</gene>
<dbReference type="Gene3D" id="1.20.120.910">
    <property type="entry name" value="DksA, coiled-coil domain"/>
    <property type="match status" value="1"/>
</dbReference>
<protein>
    <recommendedName>
        <fullName evidence="6">Zinc finger DksA/TraR C4-type domain-containing protein</fullName>
    </recommendedName>
</protein>
<reference evidence="8" key="1">
    <citation type="submission" date="2017-09" db="EMBL/GenBank/DDBJ databases">
        <title>Depth-based differentiation of microbial function through sediment-hosted aquifers and enrichment of novel symbionts in the deep terrestrial subsurface.</title>
        <authorList>
            <person name="Probst A.J."/>
            <person name="Ladd B."/>
            <person name="Jarett J.K."/>
            <person name="Geller-Mcgrath D.E."/>
            <person name="Sieber C.M.K."/>
            <person name="Emerson J.B."/>
            <person name="Anantharaman K."/>
            <person name="Thomas B.C."/>
            <person name="Malmstrom R."/>
            <person name="Stieglmeier M."/>
            <person name="Klingl A."/>
            <person name="Woyke T."/>
            <person name="Ryan C.M."/>
            <person name="Banfield J.F."/>
        </authorList>
    </citation>
    <scope>NUCLEOTIDE SEQUENCE [LARGE SCALE GENOMIC DNA]</scope>
</reference>
<evidence type="ECO:0000256" key="3">
    <source>
        <dbReference type="ARBA" id="ARBA00022833"/>
    </source>
</evidence>
<name>A0A2H0WNP0_9BACT</name>
<dbReference type="PROSITE" id="PS51128">
    <property type="entry name" value="ZF_DKSA_2"/>
    <property type="match status" value="1"/>
</dbReference>
<feature type="domain" description="Zinc finger DksA/TraR C4-type" evidence="6">
    <location>
        <begin position="86"/>
        <end position="114"/>
    </location>
</feature>
<dbReference type="EMBL" id="PEZL01000014">
    <property type="protein sequence ID" value="PIS13578.1"/>
    <property type="molecule type" value="Genomic_DNA"/>
</dbReference>
<dbReference type="InterPro" id="IPR037187">
    <property type="entry name" value="DnaK_N"/>
</dbReference>
<organism evidence="7 8">
    <name type="scientific">Candidatus Tagabacteria bacterium CG09_land_8_20_14_0_10_41_14</name>
    <dbReference type="NCBI Taxonomy" id="1975021"/>
    <lineage>
        <taxon>Bacteria</taxon>
        <taxon>Candidatus Tagaibacteriota</taxon>
    </lineage>
</organism>
<dbReference type="SUPFAM" id="SSF109635">
    <property type="entry name" value="DnaK suppressor protein DksA, alpha-hairpin domain"/>
    <property type="match status" value="1"/>
</dbReference>
<dbReference type="Proteomes" id="UP000230353">
    <property type="component" value="Unassembled WGS sequence"/>
</dbReference>
<evidence type="ECO:0000313" key="7">
    <source>
        <dbReference type="EMBL" id="PIS13578.1"/>
    </source>
</evidence>
<keyword evidence="1" id="KW-0479">Metal-binding</keyword>
<evidence type="ECO:0000256" key="2">
    <source>
        <dbReference type="ARBA" id="ARBA00022771"/>
    </source>
</evidence>
<feature type="compositionally biased region" description="Polar residues" evidence="5">
    <location>
        <begin position="35"/>
        <end position="48"/>
    </location>
</feature>
<keyword evidence="2" id="KW-0863">Zinc-finger</keyword>
<accession>A0A2H0WNP0</accession>
<feature type="zinc finger region" description="dksA C4-type" evidence="4">
    <location>
        <begin position="91"/>
        <end position="115"/>
    </location>
</feature>
<evidence type="ECO:0000313" key="8">
    <source>
        <dbReference type="Proteomes" id="UP000230353"/>
    </source>
</evidence>
<evidence type="ECO:0000256" key="1">
    <source>
        <dbReference type="ARBA" id="ARBA00022723"/>
    </source>
</evidence>
<evidence type="ECO:0000256" key="5">
    <source>
        <dbReference type="SAM" id="MobiDB-lite"/>
    </source>
</evidence>
<dbReference type="InterPro" id="IPR000962">
    <property type="entry name" value="Znf_DskA_TraR"/>
</dbReference>
<feature type="region of interest" description="Disordered" evidence="5">
    <location>
        <begin position="26"/>
        <end position="48"/>
    </location>
</feature>
<evidence type="ECO:0000256" key="4">
    <source>
        <dbReference type="PROSITE-ProRule" id="PRU00510"/>
    </source>
</evidence>
<dbReference type="Pfam" id="PF01258">
    <property type="entry name" value="zf-dskA_traR"/>
    <property type="match status" value="1"/>
</dbReference>
<dbReference type="PANTHER" id="PTHR33823:SF4">
    <property type="entry name" value="GENERAL STRESS PROTEIN 16O"/>
    <property type="match status" value="1"/>
</dbReference>